<evidence type="ECO:0000313" key="2">
    <source>
        <dbReference type="Proteomes" id="UP001465976"/>
    </source>
</evidence>
<comment type="caution">
    <text evidence="1">The sequence shown here is derived from an EMBL/GenBank/DDBJ whole genome shotgun (WGS) entry which is preliminary data.</text>
</comment>
<name>A0ABR3ETH6_9AGAR</name>
<dbReference type="Proteomes" id="UP001465976">
    <property type="component" value="Unassembled WGS sequence"/>
</dbReference>
<sequence length="102" mass="11548">MLAAWEQGQEVAATSFVNMIWVEWIKKWPEADETDERKRQRAKKDLAQSVTFAGYRTAFIQIDNAKKHGEAIPSGDTPQPEPVDWQTQFLGAVERLGEGEGE</sequence>
<organism evidence="1 2">
    <name type="scientific">Marasmius crinis-equi</name>
    <dbReference type="NCBI Taxonomy" id="585013"/>
    <lineage>
        <taxon>Eukaryota</taxon>
        <taxon>Fungi</taxon>
        <taxon>Dikarya</taxon>
        <taxon>Basidiomycota</taxon>
        <taxon>Agaricomycotina</taxon>
        <taxon>Agaricomycetes</taxon>
        <taxon>Agaricomycetidae</taxon>
        <taxon>Agaricales</taxon>
        <taxon>Marasmiineae</taxon>
        <taxon>Marasmiaceae</taxon>
        <taxon>Marasmius</taxon>
    </lineage>
</organism>
<evidence type="ECO:0000313" key="1">
    <source>
        <dbReference type="EMBL" id="KAL0566189.1"/>
    </source>
</evidence>
<keyword evidence="2" id="KW-1185">Reference proteome</keyword>
<proteinExistence type="predicted"/>
<dbReference type="EMBL" id="JBAHYK010001981">
    <property type="protein sequence ID" value="KAL0566189.1"/>
    <property type="molecule type" value="Genomic_DNA"/>
</dbReference>
<reference evidence="1 2" key="1">
    <citation type="submission" date="2024-02" db="EMBL/GenBank/DDBJ databases">
        <title>A draft genome for the cacao thread blight pathogen Marasmius crinis-equi.</title>
        <authorList>
            <person name="Cohen S.P."/>
            <person name="Baruah I.K."/>
            <person name="Amoako-Attah I."/>
            <person name="Bukari Y."/>
            <person name="Meinhardt L.W."/>
            <person name="Bailey B.A."/>
        </authorList>
    </citation>
    <scope>NUCLEOTIDE SEQUENCE [LARGE SCALE GENOMIC DNA]</scope>
    <source>
        <strain evidence="1 2">GH-76</strain>
    </source>
</reference>
<gene>
    <name evidence="1" type="ORF">V5O48_015829</name>
</gene>
<accession>A0ABR3ETH6</accession>
<protein>
    <submittedName>
        <fullName evidence="1">Uncharacterized protein</fullName>
    </submittedName>
</protein>